<dbReference type="Proteomes" id="UP001432027">
    <property type="component" value="Unassembled WGS sequence"/>
</dbReference>
<dbReference type="AlphaFoldDB" id="A0AAV5TRJ3"/>
<evidence type="ECO:0000313" key="1">
    <source>
        <dbReference type="EMBL" id="GMS97062.1"/>
    </source>
</evidence>
<evidence type="ECO:0000313" key="2">
    <source>
        <dbReference type="Proteomes" id="UP001432027"/>
    </source>
</evidence>
<gene>
    <name evidence="1" type="ORF">PENTCL1PPCAC_19237</name>
</gene>
<keyword evidence="2" id="KW-1185">Reference proteome</keyword>
<reference evidence="1" key="1">
    <citation type="submission" date="2023-10" db="EMBL/GenBank/DDBJ databases">
        <title>Genome assembly of Pristionchus species.</title>
        <authorList>
            <person name="Yoshida K."/>
            <person name="Sommer R.J."/>
        </authorList>
    </citation>
    <scope>NUCLEOTIDE SEQUENCE</scope>
    <source>
        <strain evidence="1">RS0144</strain>
    </source>
</reference>
<sequence>MGGKSEKKKRENEAEKRRNDEMKIRFNIQTLKEEFDLLKRVMKVEPCQDASNMRVEMVIGILKSTVSALIFATTKSRRVAVGKLIDLTREFEQTSRLMIDVLAEAAHVG</sequence>
<proteinExistence type="predicted"/>
<name>A0AAV5TRJ3_9BILA</name>
<accession>A0AAV5TRJ3</accession>
<protein>
    <submittedName>
        <fullName evidence="1">Uncharacterized protein</fullName>
    </submittedName>
</protein>
<dbReference type="EMBL" id="BTSX01000004">
    <property type="protein sequence ID" value="GMS97062.1"/>
    <property type="molecule type" value="Genomic_DNA"/>
</dbReference>
<organism evidence="1 2">
    <name type="scientific">Pristionchus entomophagus</name>
    <dbReference type="NCBI Taxonomy" id="358040"/>
    <lineage>
        <taxon>Eukaryota</taxon>
        <taxon>Metazoa</taxon>
        <taxon>Ecdysozoa</taxon>
        <taxon>Nematoda</taxon>
        <taxon>Chromadorea</taxon>
        <taxon>Rhabditida</taxon>
        <taxon>Rhabditina</taxon>
        <taxon>Diplogasteromorpha</taxon>
        <taxon>Diplogasteroidea</taxon>
        <taxon>Neodiplogasteridae</taxon>
        <taxon>Pristionchus</taxon>
    </lineage>
</organism>
<comment type="caution">
    <text evidence="1">The sequence shown here is derived from an EMBL/GenBank/DDBJ whole genome shotgun (WGS) entry which is preliminary data.</text>
</comment>